<dbReference type="PATRIC" id="fig|1134806.3.peg.2364"/>
<feature type="transmembrane region" description="Helical" evidence="1">
    <location>
        <begin position="17"/>
        <end position="35"/>
    </location>
</feature>
<dbReference type="EMBL" id="AMBL01000082">
    <property type="protein sequence ID" value="EJY43404.1"/>
    <property type="molecule type" value="Genomic_DNA"/>
</dbReference>
<dbReference type="AlphaFoldDB" id="J6YRH3"/>
<organism evidence="2 3">
    <name type="scientific">Enterococcus faecium 505</name>
    <dbReference type="NCBI Taxonomy" id="1134806"/>
    <lineage>
        <taxon>Bacteria</taxon>
        <taxon>Bacillati</taxon>
        <taxon>Bacillota</taxon>
        <taxon>Bacilli</taxon>
        <taxon>Lactobacillales</taxon>
        <taxon>Enterococcaceae</taxon>
        <taxon>Enterococcus</taxon>
    </lineage>
</organism>
<gene>
    <name evidence="2" type="ORF">HMPREF1348_02479</name>
</gene>
<dbReference type="HOGENOM" id="CLU_199633_0_0_9"/>
<evidence type="ECO:0000313" key="3">
    <source>
        <dbReference type="Proteomes" id="UP000006403"/>
    </source>
</evidence>
<evidence type="ECO:0000313" key="2">
    <source>
        <dbReference type="EMBL" id="EJY43404.1"/>
    </source>
</evidence>
<keyword evidence="1" id="KW-0472">Membrane</keyword>
<comment type="caution">
    <text evidence="2">The sequence shown here is derived from an EMBL/GenBank/DDBJ whole genome shotgun (WGS) entry which is preliminary data.</text>
</comment>
<protein>
    <recommendedName>
        <fullName evidence="4">Methanol dehydrogenase</fullName>
    </recommendedName>
</protein>
<sequence length="54" mass="6053">MDIERENKEAFFMSKKLIKVGIGLGLLALGAAYLGKKTGLFEDDSHLYDEFESI</sequence>
<dbReference type="Proteomes" id="UP000006403">
    <property type="component" value="Unassembled WGS sequence"/>
</dbReference>
<reference evidence="2 3" key="1">
    <citation type="submission" date="2012-04" db="EMBL/GenBank/DDBJ databases">
        <authorList>
            <person name="Weinstock G."/>
            <person name="Sodergren E."/>
            <person name="Lobos E.A."/>
            <person name="Fulton L."/>
            <person name="Fulton R."/>
            <person name="Courtney L."/>
            <person name="Fronick C."/>
            <person name="O'Laughlin M."/>
            <person name="Godfrey J."/>
            <person name="Wilson R.M."/>
            <person name="Miner T."/>
            <person name="Farmer C."/>
            <person name="Delehaunty K."/>
            <person name="Cordes M."/>
            <person name="Minx P."/>
            <person name="Tomlinson C."/>
            <person name="Chen J."/>
            <person name="Wollam A."/>
            <person name="Pepin K.H."/>
            <person name="Bhonagiri V."/>
            <person name="Zhang X."/>
            <person name="Suruliraj S."/>
            <person name="Warren W."/>
            <person name="Mitreva M."/>
            <person name="Mardis E.R."/>
            <person name="Wilson R.K."/>
        </authorList>
    </citation>
    <scope>NUCLEOTIDE SEQUENCE [LARGE SCALE GENOMIC DNA]</scope>
    <source>
        <strain evidence="2 3">505</strain>
    </source>
</reference>
<keyword evidence="1" id="KW-1133">Transmembrane helix</keyword>
<evidence type="ECO:0008006" key="4">
    <source>
        <dbReference type="Google" id="ProtNLM"/>
    </source>
</evidence>
<proteinExistence type="predicted"/>
<accession>J6YRH3</accession>
<evidence type="ECO:0000256" key="1">
    <source>
        <dbReference type="SAM" id="Phobius"/>
    </source>
</evidence>
<keyword evidence="1" id="KW-0812">Transmembrane</keyword>
<name>J6YRH3_ENTFC</name>